<organism evidence="1">
    <name type="scientific">Anguilla anguilla</name>
    <name type="common">European freshwater eel</name>
    <name type="synonym">Muraena anguilla</name>
    <dbReference type="NCBI Taxonomy" id="7936"/>
    <lineage>
        <taxon>Eukaryota</taxon>
        <taxon>Metazoa</taxon>
        <taxon>Chordata</taxon>
        <taxon>Craniata</taxon>
        <taxon>Vertebrata</taxon>
        <taxon>Euteleostomi</taxon>
        <taxon>Actinopterygii</taxon>
        <taxon>Neopterygii</taxon>
        <taxon>Teleostei</taxon>
        <taxon>Anguilliformes</taxon>
        <taxon>Anguillidae</taxon>
        <taxon>Anguilla</taxon>
    </lineage>
</organism>
<dbReference type="EMBL" id="GBXM01100141">
    <property type="protein sequence ID" value="JAH08436.1"/>
    <property type="molecule type" value="Transcribed_RNA"/>
</dbReference>
<sequence length="60" mass="6744">MMQFTLHRPGFMKENLPSGIDPGNEVLHLASVQPLLALPDVTFDVLLQFSREQVQLVLLV</sequence>
<evidence type="ECO:0000313" key="1">
    <source>
        <dbReference type="EMBL" id="JAH08436.1"/>
    </source>
</evidence>
<name>A0A0E9PUZ5_ANGAN</name>
<protein>
    <submittedName>
        <fullName evidence="1">Uncharacterized protein</fullName>
    </submittedName>
</protein>
<reference evidence="1" key="2">
    <citation type="journal article" date="2015" name="Fish Shellfish Immunol.">
        <title>Early steps in the European eel (Anguilla anguilla)-Vibrio vulnificus interaction in the gills: Role of the RtxA13 toxin.</title>
        <authorList>
            <person name="Callol A."/>
            <person name="Pajuelo D."/>
            <person name="Ebbesson L."/>
            <person name="Teles M."/>
            <person name="MacKenzie S."/>
            <person name="Amaro C."/>
        </authorList>
    </citation>
    <scope>NUCLEOTIDE SEQUENCE</scope>
</reference>
<proteinExistence type="predicted"/>
<accession>A0A0E9PUZ5</accession>
<dbReference type="AlphaFoldDB" id="A0A0E9PUZ5"/>
<reference evidence="1" key="1">
    <citation type="submission" date="2014-11" db="EMBL/GenBank/DDBJ databases">
        <authorList>
            <person name="Amaro Gonzalez C."/>
        </authorList>
    </citation>
    <scope>NUCLEOTIDE SEQUENCE</scope>
</reference>